<dbReference type="EMBL" id="JAPZBU010000008">
    <property type="protein sequence ID" value="KAJ5392546.1"/>
    <property type="molecule type" value="Genomic_DNA"/>
</dbReference>
<evidence type="ECO:0000313" key="2">
    <source>
        <dbReference type="EMBL" id="KAJ5392546.1"/>
    </source>
</evidence>
<evidence type="ECO:0000313" key="3">
    <source>
        <dbReference type="Proteomes" id="UP001147747"/>
    </source>
</evidence>
<feature type="region of interest" description="Disordered" evidence="1">
    <location>
        <begin position="85"/>
        <end position="118"/>
    </location>
</feature>
<accession>A0A9W9W0B4</accession>
<reference evidence="2" key="1">
    <citation type="submission" date="2022-12" db="EMBL/GenBank/DDBJ databases">
        <authorList>
            <person name="Petersen C."/>
        </authorList>
    </citation>
    <scope>NUCLEOTIDE SEQUENCE</scope>
    <source>
        <strain evidence="2">IBT 29677</strain>
    </source>
</reference>
<evidence type="ECO:0000256" key="1">
    <source>
        <dbReference type="SAM" id="MobiDB-lite"/>
    </source>
</evidence>
<dbReference type="AlphaFoldDB" id="A0A9W9W0B4"/>
<sequence>MSNQNTEEDQMEWHLDTGVVMDWEDNNAFADWRIPTNPSQDGQSGLPSRSNAQHQQELAMLDMPFETGVSDWEVENEVANWRMTTNASPDRQSQSDHNSPNFTHNQSDDVNQGGLDDGAIDMRFDDTFVEAENTTAVYASVDDTEMDVDDTFAGLEDIFPDLDDTLMDVDRTPAVPSVDLMIDDTAMEVDFNQTVLDLEARDRALDLGTNNQPPVPETQPETYIFPQGQGFLQTCTILGCAERMVDGRDCEYHKAQEIPTLCKDFGCKWLRAG</sequence>
<gene>
    <name evidence="2" type="ORF">N7509_008036</name>
</gene>
<comment type="caution">
    <text evidence="2">The sequence shown here is derived from an EMBL/GenBank/DDBJ whole genome shotgun (WGS) entry which is preliminary data.</text>
</comment>
<dbReference type="OrthoDB" id="10457285at2759"/>
<proteinExistence type="predicted"/>
<keyword evidence="3" id="KW-1185">Reference proteome</keyword>
<name>A0A9W9W0B4_9EURO</name>
<feature type="compositionally biased region" description="Polar residues" evidence="1">
    <location>
        <begin position="36"/>
        <end position="54"/>
    </location>
</feature>
<dbReference type="RefSeq" id="XP_056488224.1">
    <property type="nucleotide sequence ID" value="XM_056632673.1"/>
</dbReference>
<protein>
    <submittedName>
        <fullName evidence="2">Uncharacterized protein</fullName>
    </submittedName>
</protein>
<feature type="compositionally biased region" description="Polar residues" evidence="1">
    <location>
        <begin position="85"/>
        <end position="110"/>
    </location>
</feature>
<organism evidence="2 3">
    <name type="scientific">Penicillium cosmopolitanum</name>
    <dbReference type="NCBI Taxonomy" id="1131564"/>
    <lineage>
        <taxon>Eukaryota</taxon>
        <taxon>Fungi</taxon>
        <taxon>Dikarya</taxon>
        <taxon>Ascomycota</taxon>
        <taxon>Pezizomycotina</taxon>
        <taxon>Eurotiomycetes</taxon>
        <taxon>Eurotiomycetidae</taxon>
        <taxon>Eurotiales</taxon>
        <taxon>Aspergillaceae</taxon>
        <taxon>Penicillium</taxon>
    </lineage>
</organism>
<dbReference type="Proteomes" id="UP001147747">
    <property type="component" value="Unassembled WGS sequence"/>
</dbReference>
<dbReference type="GeneID" id="81371653"/>
<feature type="region of interest" description="Disordered" evidence="1">
    <location>
        <begin position="31"/>
        <end position="54"/>
    </location>
</feature>
<reference evidence="2" key="2">
    <citation type="journal article" date="2023" name="IMA Fungus">
        <title>Comparative genomic study of the Penicillium genus elucidates a diverse pangenome and 15 lateral gene transfer events.</title>
        <authorList>
            <person name="Petersen C."/>
            <person name="Sorensen T."/>
            <person name="Nielsen M.R."/>
            <person name="Sondergaard T.E."/>
            <person name="Sorensen J.L."/>
            <person name="Fitzpatrick D.A."/>
            <person name="Frisvad J.C."/>
            <person name="Nielsen K.L."/>
        </authorList>
    </citation>
    <scope>NUCLEOTIDE SEQUENCE</scope>
    <source>
        <strain evidence="2">IBT 29677</strain>
    </source>
</reference>